<evidence type="ECO:0000313" key="3">
    <source>
        <dbReference type="Proteomes" id="UP000004310"/>
    </source>
</evidence>
<dbReference type="RefSeq" id="WP_007065376.1">
    <property type="nucleotide sequence ID" value="NZ_DS022272.1"/>
</dbReference>
<dbReference type="HOGENOM" id="CLU_115863_0_0_5"/>
<dbReference type="AlphaFoldDB" id="Q0G271"/>
<reference evidence="2 3" key="1">
    <citation type="journal article" date="2010" name="J. Bacteriol.">
        <title>Genome sequence of Fulvimarina pelagi HTCC2506T, a Mn(II)-oxidizing alphaproteobacterium possessing an aerobic anoxygenic photosynthetic gene cluster and Xanthorhodopsin.</title>
        <authorList>
            <person name="Kang I."/>
            <person name="Oh H.M."/>
            <person name="Lim S.I."/>
            <person name="Ferriera S."/>
            <person name="Giovannoni S.J."/>
            <person name="Cho J.C."/>
        </authorList>
    </citation>
    <scope>NUCLEOTIDE SEQUENCE [LARGE SCALE GENOMIC DNA]</scope>
    <source>
        <strain evidence="2 3">HTCC2506</strain>
    </source>
</reference>
<name>Q0G271_9HYPH</name>
<feature type="compositionally biased region" description="Basic and acidic residues" evidence="1">
    <location>
        <begin position="1"/>
        <end position="11"/>
    </location>
</feature>
<dbReference type="STRING" id="217511.GCA_001463845_02162"/>
<accession>Q0G271</accession>
<sequence>MPALDHPHSDNSDIEADNTDPLTRARRRASSVRRFGPSGTVRCVGRPIFRSRLARDLGVLLDLDRAVVEWSCLPDIVEFADADGEIVERVPDFRIVESGGLERFVDAGRTGLTPIDRTVSYRTVPEDEILLEPALSNARDMMRYARWSVPLSDRVRLLAYLAEMSPISLIEAASAMRESPEPVGAVIALFLRRVVSIEWRDDPIGPETQVRPR</sequence>
<keyword evidence="3" id="KW-1185">Reference proteome</keyword>
<evidence type="ECO:0000313" key="2">
    <source>
        <dbReference type="EMBL" id="EAU41327.1"/>
    </source>
</evidence>
<organism evidence="2 3">
    <name type="scientific">Fulvimarina pelagi HTCC2506</name>
    <dbReference type="NCBI Taxonomy" id="314231"/>
    <lineage>
        <taxon>Bacteria</taxon>
        <taxon>Pseudomonadati</taxon>
        <taxon>Pseudomonadota</taxon>
        <taxon>Alphaproteobacteria</taxon>
        <taxon>Hyphomicrobiales</taxon>
        <taxon>Aurantimonadaceae</taxon>
        <taxon>Fulvimarina</taxon>
    </lineage>
</organism>
<dbReference type="Proteomes" id="UP000004310">
    <property type="component" value="Unassembled WGS sequence"/>
</dbReference>
<feature type="region of interest" description="Disordered" evidence="1">
    <location>
        <begin position="1"/>
        <end position="31"/>
    </location>
</feature>
<dbReference type="EMBL" id="AATP01000003">
    <property type="protein sequence ID" value="EAU41327.1"/>
    <property type="molecule type" value="Genomic_DNA"/>
</dbReference>
<dbReference type="eggNOG" id="ENOG50344H1">
    <property type="taxonomic scope" value="Bacteria"/>
</dbReference>
<comment type="caution">
    <text evidence="2">The sequence shown here is derived from an EMBL/GenBank/DDBJ whole genome shotgun (WGS) entry which is preliminary data.</text>
</comment>
<evidence type="ECO:0000256" key="1">
    <source>
        <dbReference type="SAM" id="MobiDB-lite"/>
    </source>
</evidence>
<proteinExistence type="predicted"/>
<protein>
    <submittedName>
        <fullName evidence="2">Uncharacterized protein</fullName>
    </submittedName>
</protein>
<gene>
    <name evidence="2" type="ORF">FP2506_01130</name>
</gene>